<dbReference type="InterPro" id="IPR020846">
    <property type="entry name" value="MFS_dom"/>
</dbReference>
<keyword evidence="12" id="KW-1185">Reference proteome</keyword>
<feature type="region of interest" description="Disordered" evidence="8">
    <location>
        <begin position="539"/>
        <end position="573"/>
    </location>
</feature>
<dbReference type="PANTHER" id="PTHR42718">
    <property type="entry name" value="MAJOR FACILITATOR SUPERFAMILY MULTIDRUG TRANSPORTER MFSC"/>
    <property type="match status" value="1"/>
</dbReference>
<feature type="transmembrane region" description="Helical" evidence="9">
    <location>
        <begin position="205"/>
        <end position="224"/>
    </location>
</feature>
<keyword evidence="6 9" id="KW-0472">Membrane</keyword>
<feature type="transmembrane region" description="Helical" evidence="9">
    <location>
        <begin position="479"/>
        <end position="500"/>
    </location>
</feature>
<comment type="subcellular location">
    <subcellularLocation>
        <location evidence="1">Cell membrane</location>
        <topology evidence="1">Multi-pass membrane protein</topology>
    </subcellularLocation>
</comment>
<dbReference type="Proteomes" id="UP001214441">
    <property type="component" value="Unassembled WGS sequence"/>
</dbReference>
<keyword evidence="3" id="KW-1003">Cell membrane</keyword>
<gene>
    <name evidence="11" type="ORF">NMN56_024165</name>
</gene>
<evidence type="ECO:0000313" key="12">
    <source>
        <dbReference type="Proteomes" id="UP001214441"/>
    </source>
</evidence>
<dbReference type="Pfam" id="PF07690">
    <property type="entry name" value="MFS_1"/>
    <property type="match status" value="1"/>
</dbReference>
<keyword evidence="4 9" id="KW-0812">Transmembrane</keyword>
<keyword evidence="7" id="KW-0046">Antibiotic resistance</keyword>
<feature type="transmembrane region" description="Helical" evidence="9">
    <location>
        <begin position="337"/>
        <end position="356"/>
    </location>
</feature>
<evidence type="ECO:0000256" key="7">
    <source>
        <dbReference type="ARBA" id="ARBA00023251"/>
    </source>
</evidence>
<keyword evidence="5 9" id="KW-1133">Transmembrane helix</keyword>
<proteinExistence type="predicted"/>
<evidence type="ECO:0000256" key="3">
    <source>
        <dbReference type="ARBA" id="ARBA00022475"/>
    </source>
</evidence>
<feature type="transmembrane region" description="Helical" evidence="9">
    <location>
        <begin position="85"/>
        <end position="104"/>
    </location>
</feature>
<evidence type="ECO:0000256" key="2">
    <source>
        <dbReference type="ARBA" id="ARBA00022448"/>
    </source>
</evidence>
<comment type="caution">
    <text evidence="11">The sequence shown here is derived from an EMBL/GenBank/DDBJ whole genome shotgun (WGS) entry which is preliminary data.</text>
</comment>
<feature type="transmembrane region" description="Helical" evidence="9">
    <location>
        <begin position="53"/>
        <end position="73"/>
    </location>
</feature>
<dbReference type="SUPFAM" id="SSF103473">
    <property type="entry name" value="MFS general substrate transporter"/>
    <property type="match status" value="1"/>
</dbReference>
<feature type="transmembrane region" description="Helical" evidence="9">
    <location>
        <begin position="405"/>
        <end position="426"/>
    </location>
</feature>
<feature type="transmembrane region" description="Helical" evidence="9">
    <location>
        <begin position="20"/>
        <end position="41"/>
    </location>
</feature>
<dbReference type="InterPro" id="IPR011701">
    <property type="entry name" value="MFS"/>
</dbReference>
<dbReference type="RefSeq" id="WP_274041391.1">
    <property type="nucleotide sequence ID" value="NZ_JANCPR020000025.1"/>
</dbReference>
<dbReference type="Gene3D" id="1.20.1720.10">
    <property type="entry name" value="Multidrug resistance protein D"/>
    <property type="match status" value="1"/>
</dbReference>
<feature type="transmembrane region" description="Helical" evidence="9">
    <location>
        <begin position="362"/>
        <end position="384"/>
    </location>
</feature>
<dbReference type="PANTHER" id="PTHR42718:SF47">
    <property type="entry name" value="METHYL VIOLOGEN RESISTANCE PROTEIN SMVA"/>
    <property type="match status" value="1"/>
</dbReference>
<evidence type="ECO:0000256" key="1">
    <source>
        <dbReference type="ARBA" id="ARBA00004651"/>
    </source>
</evidence>
<accession>A0ABT7A1P5</accession>
<feature type="transmembrane region" description="Helical" evidence="9">
    <location>
        <begin position="274"/>
        <end position="297"/>
    </location>
</feature>
<feature type="transmembrane region" description="Helical" evidence="9">
    <location>
        <begin position="169"/>
        <end position="193"/>
    </location>
</feature>
<feature type="transmembrane region" description="Helical" evidence="9">
    <location>
        <begin position="143"/>
        <end position="163"/>
    </location>
</feature>
<feature type="transmembrane region" description="Helical" evidence="9">
    <location>
        <begin position="309"/>
        <end position="330"/>
    </location>
</feature>
<evidence type="ECO:0000256" key="5">
    <source>
        <dbReference type="ARBA" id="ARBA00022989"/>
    </source>
</evidence>
<evidence type="ECO:0000256" key="9">
    <source>
        <dbReference type="SAM" id="Phobius"/>
    </source>
</evidence>
<dbReference type="Gene3D" id="1.20.1250.20">
    <property type="entry name" value="MFS general substrate transporter like domains"/>
    <property type="match status" value="1"/>
</dbReference>
<organism evidence="11 12">
    <name type="scientific">Streptomyces iconiensis</name>
    <dbReference type="NCBI Taxonomy" id="1384038"/>
    <lineage>
        <taxon>Bacteria</taxon>
        <taxon>Bacillati</taxon>
        <taxon>Actinomycetota</taxon>
        <taxon>Actinomycetes</taxon>
        <taxon>Kitasatosporales</taxon>
        <taxon>Streptomycetaceae</taxon>
        <taxon>Streptomyces</taxon>
    </lineage>
</organism>
<evidence type="ECO:0000313" key="11">
    <source>
        <dbReference type="EMBL" id="MDJ1134997.1"/>
    </source>
</evidence>
<feature type="domain" description="Major facilitator superfamily (MFS) profile" evidence="10">
    <location>
        <begin position="19"/>
        <end position="505"/>
    </location>
</feature>
<name>A0ABT7A1P5_9ACTN</name>
<protein>
    <submittedName>
        <fullName evidence="11">MFS transporter</fullName>
    </submittedName>
</protein>
<dbReference type="EMBL" id="JANCPR020000025">
    <property type="protein sequence ID" value="MDJ1134997.1"/>
    <property type="molecule type" value="Genomic_DNA"/>
</dbReference>
<dbReference type="InterPro" id="IPR036259">
    <property type="entry name" value="MFS_trans_sf"/>
</dbReference>
<sequence>MDSEMTLQPPRAGRREWIGLVVLTLPMMLTSIDTTVLHLALPHIGAALEPSGSQLLWIVDIYALLLGALLLVMGTLGERVGRRRLLLIGAAGFGATSILAAYSTSAGTLIFARALLGLFGATLMPSTLSLLRNMFHDPKQRTAAISFWMASSMVGTVLGPAIGGIMLDYFWWGSVFLMAVPVMALLLFLGPAVLPEYRNPESGRLGVVSVVLLLVSMLSVVYGIQQFTEDSSDGTAVGVFAFGLVAGGFFVWWQGKEKDPLLDLRLFGSRTFSVAVAVVTLGLFAMSGVYFLLGQFLQSVGGMDPGEAGLAMMPTALASIVGVLGTPVLLKWIPRRPLITADLTLAALAIGVLTQIEADTAVWVVVVVGAVVSLGIGGAMSQCADMIMGSAPVEKAGRASAIQETATQVGVGVGIAVLGGITTAVYRAQLSDQPMGELPGNVARAAEDTVGAGAAAAGRLGGSPGDELLHAVREAFTSGVHVTATVSGLLMLGVAVLAGATLRNAPRHGGEVAPGSADAEGVDAGPADVAGAEEVAGVVDSAGAEGSADAAGAVGGEGEEGAGTTVTRADGRG</sequence>
<feature type="compositionally biased region" description="Low complexity" evidence="8">
    <location>
        <begin position="539"/>
        <end position="552"/>
    </location>
</feature>
<dbReference type="CDD" id="cd17321">
    <property type="entry name" value="MFS_MMR_MDR_like"/>
    <property type="match status" value="1"/>
</dbReference>
<keyword evidence="2" id="KW-0813">Transport</keyword>
<evidence type="ECO:0000256" key="6">
    <source>
        <dbReference type="ARBA" id="ARBA00023136"/>
    </source>
</evidence>
<feature type="transmembrane region" description="Helical" evidence="9">
    <location>
        <begin position="110"/>
        <end position="131"/>
    </location>
</feature>
<dbReference type="PRINTS" id="PR01036">
    <property type="entry name" value="TCRTETB"/>
</dbReference>
<evidence type="ECO:0000256" key="4">
    <source>
        <dbReference type="ARBA" id="ARBA00022692"/>
    </source>
</evidence>
<dbReference type="PROSITE" id="PS50850">
    <property type="entry name" value="MFS"/>
    <property type="match status" value="1"/>
</dbReference>
<evidence type="ECO:0000256" key="8">
    <source>
        <dbReference type="SAM" id="MobiDB-lite"/>
    </source>
</evidence>
<reference evidence="11 12" key="1">
    <citation type="submission" date="2023-05" db="EMBL/GenBank/DDBJ databases">
        <title>Streptantibioticus silvisoli sp. nov., acidotolerant actinomycetes 1 from pine litter.</title>
        <authorList>
            <person name="Swiecimska M."/>
            <person name="Golinska P."/>
            <person name="Sangal V."/>
            <person name="Wachnowicz B."/>
            <person name="Goodfellow M."/>
        </authorList>
    </citation>
    <scope>NUCLEOTIDE SEQUENCE [LARGE SCALE GENOMIC DNA]</scope>
    <source>
        <strain evidence="11 12">DSM 42109</strain>
    </source>
</reference>
<evidence type="ECO:0000259" key="10">
    <source>
        <dbReference type="PROSITE" id="PS50850"/>
    </source>
</evidence>
<feature type="transmembrane region" description="Helical" evidence="9">
    <location>
        <begin position="236"/>
        <end position="253"/>
    </location>
</feature>